<organism evidence="2 3">
    <name type="scientific">Desulfomonile tiedjei (strain ATCC 49306 / DSM 6799 / DCB-1)</name>
    <dbReference type="NCBI Taxonomy" id="706587"/>
    <lineage>
        <taxon>Bacteria</taxon>
        <taxon>Pseudomonadati</taxon>
        <taxon>Thermodesulfobacteriota</taxon>
        <taxon>Desulfomonilia</taxon>
        <taxon>Desulfomonilales</taxon>
        <taxon>Desulfomonilaceae</taxon>
        <taxon>Desulfomonile</taxon>
    </lineage>
</organism>
<dbReference type="OrthoDB" id="9795306at2"/>
<dbReference type="Proteomes" id="UP000006055">
    <property type="component" value="Chromosome"/>
</dbReference>
<dbReference type="EMBL" id="CP003360">
    <property type="protein sequence ID" value="AFM23368.1"/>
    <property type="molecule type" value="Genomic_DNA"/>
</dbReference>
<feature type="domain" description="VOC" evidence="1">
    <location>
        <begin position="11"/>
        <end position="137"/>
    </location>
</feature>
<sequence length="162" mass="18093">MANEVKSIPEGYHTVTPMLTVKNAAAVIDFYKRAFGAEERFRMQAPNSDIVVHAELKIGNSIVMLGEEMPGQECRSPASFGGTPVSFYVYVEDVDAAFKTAVDAGAKEKMPVQDMFWGDRIGEVIDPSGHIWTLATHTQDLSEEEIRKRGNEFFEKMKEQTT</sequence>
<dbReference type="HOGENOM" id="CLU_046006_11_2_7"/>
<dbReference type="PROSITE" id="PS51819">
    <property type="entry name" value="VOC"/>
    <property type="match status" value="1"/>
</dbReference>
<dbReference type="PANTHER" id="PTHR34109">
    <property type="entry name" value="BNAUNNG04460D PROTEIN-RELATED"/>
    <property type="match status" value="1"/>
</dbReference>
<dbReference type="Pfam" id="PF00903">
    <property type="entry name" value="Glyoxalase"/>
    <property type="match status" value="1"/>
</dbReference>
<dbReference type="eggNOG" id="COG2764">
    <property type="taxonomic scope" value="Bacteria"/>
</dbReference>
<dbReference type="KEGG" id="dti:Desti_0642"/>
<keyword evidence="3" id="KW-1185">Reference proteome</keyword>
<evidence type="ECO:0000259" key="1">
    <source>
        <dbReference type="PROSITE" id="PS51819"/>
    </source>
</evidence>
<dbReference type="AlphaFoldDB" id="I4C1C7"/>
<protein>
    <recommendedName>
        <fullName evidence="1">VOC domain-containing protein</fullName>
    </recommendedName>
</protein>
<dbReference type="CDD" id="cd07246">
    <property type="entry name" value="VOC_like"/>
    <property type="match status" value="1"/>
</dbReference>
<dbReference type="InterPro" id="IPR004360">
    <property type="entry name" value="Glyas_Fos-R_dOase_dom"/>
</dbReference>
<dbReference type="PANTHER" id="PTHR34109:SF1">
    <property type="entry name" value="VOC DOMAIN-CONTAINING PROTEIN"/>
    <property type="match status" value="1"/>
</dbReference>
<dbReference type="STRING" id="706587.Desti_0642"/>
<dbReference type="InterPro" id="IPR037523">
    <property type="entry name" value="VOC_core"/>
</dbReference>
<dbReference type="Gene3D" id="3.30.720.120">
    <property type="match status" value="1"/>
</dbReference>
<evidence type="ECO:0000313" key="3">
    <source>
        <dbReference type="Proteomes" id="UP000006055"/>
    </source>
</evidence>
<reference evidence="3" key="1">
    <citation type="submission" date="2012-06" db="EMBL/GenBank/DDBJ databases">
        <title>Complete sequence of chromosome of Desulfomonile tiedjei DSM 6799.</title>
        <authorList>
            <person name="Lucas S."/>
            <person name="Copeland A."/>
            <person name="Lapidus A."/>
            <person name="Glavina del Rio T."/>
            <person name="Dalin E."/>
            <person name="Tice H."/>
            <person name="Bruce D."/>
            <person name="Goodwin L."/>
            <person name="Pitluck S."/>
            <person name="Peters L."/>
            <person name="Ovchinnikova G."/>
            <person name="Zeytun A."/>
            <person name="Lu M."/>
            <person name="Kyrpides N."/>
            <person name="Mavromatis K."/>
            <person name="Ivanova N."/>
            <person name="Brettin T."/>
            <person name="Detter J.C."/>
            <person name="Han C."/>
            <person name="Larimer F."/>
            <person name="Land M."/>
            <person name="Hauser L."/>
            <person name="Markowitz V."/>
            <person name="Cheng J.-F."/>
            <person name="Hugenholtz P."/>
            <person name="Woyke T."/>
            <person name="Wu D."/>
            <person name="Spring S."/>
            <person name="Schroeder M."/>
            <person name="Brambilla E."/>
            <person name="Klenk H.-P."/>
            <person name="Eisen J.A."/>
        </authorList>
    </citation>
    <scope>NUCLEOTIDE SEQUENCE [LARGE SCALE GENOMIC DNA]</scope>
    <source>
        <strain evidence="3">ATCC 49306 / DSM 6799 / DCB-1</strain>
    </source>
</reference>
<dbReference type="Gene3D" id="3.30.720.110">
    <property type="match status" value="1"/>
</dbReference>
<dbReference type="SUPFAM" id="SSF54593">
    <property type="entry name" value="Glyoxalase/Bleomycin resistance protein/Dihydroxybiphenyl dioxygenase"/>
    <property type="match status" value="1"/>
</dbReference>
<gene>
    <name evidence="2" type="ordered locus">Desti_0642</name>
</gene>
<evidence type="ECO:0000313" key="2">
    <source>
        <dbReference type="EMBL" id="AFM23368.1"/>
    </source>
</evidence>
<accession>I4C1C7</accession>
<proteinExistence type="predicted"/>
<dbReference type="RefSeq" id="WP_014808524.1">
    <property type="nucleotide sequence ID" value="NC_018025.1"/>
</dbReference>
<dbReference type="InterPro" id="IPR029068">
    <property type="entry name" value="Glyas_Bleomycin-R_OHBP_Dase"/>
</dbReference>
<name>I4C1C7_DESTA</name>